<dbReference type="Proteomes" id="UP000030671">
    <property type="component" value="Unassembled WGS sequence"/>
</dbReference>
<dbReference type="GeneID" id="20668324"/>
<accession>W4KHH9</accession>
<dbReference type="EMBL" id="KI925456">
    <property type="protein sequence ID" value="ETW84770.1"/>
    <property type="molecule type" value="Genomic_DNA"/>
</dbReference>
<protein>
    <submittedName>
        <fullName evidence="1">Uncharacterized protein</fullName>
    </submittedName>
</protein>
<dbReference type="AlphaFoldDB" id="W4KHH9"/>
<dbReference type="HOGENOM" id="CLU_1190042_0_0_1"/>
<sequence>MLYGREQIGGHRGAECVPQFPTMTAWPAAQASRSKPLSDALPSPRPFSTALLPSDIRTRRATTCSHLRYPNDCGAVIPCRACLQINLNTPRHVCSPYGCPLWDTDFQYLVNILSPRHVIRHHRESADRFTIISRSLTANAPDVPELQRQNGNKLLIQTFALSICERQSIPFSQVLHVIFPMRFAGCHFPRNRLVLNKRALVSSPDNQYSVSLDDYLVSYGSACCGPDASCIAS</sequence>
<gene>
    <name evidence="1" type="ORF">HETIRDRAFT_171265</name>
</gene>
<evidence type="ECO:0000313" key="2">
    <source>
        <dbReference type="Proteomes" id="UP000030671"/>
    </source>
</evidence>
<keyword evidence="2" id="KW-1185">Reference proteome</keyword>
<evidence type="ECO:0000313" key="1">
    <source>
        <dbReference type="EMBL" id="ETW84770.1"/>
    </source>
</evidence>
<dbReference type="KEGG" id="hir:HETIRDRAFT_171265"/>
<organism evidence="1 2">
    <name type="scientific">Heterobasidion irregulare (strain TC 32-1)</name>
    <dbReference type="NCBI Taxonomy" id="747525"/>
    <lineage>
        <taxon>Eukaryota</taxon>
        <taxon>Fungi</taxon>
        <taxon>Dikarya</taxon>
        <taxon>Basidiomycota</taxon>
        <taxon>Agaricomycotina</taxon>
        <taxon>Agaricomycetes</taxon>
        <taxon>Russulales</taxon>
        <taxon>Bondarzewiaceae</taxon>
        <taxon>Heterobasidion</taxon>
        <taxon>Heterobasidion annosum species complex</taxon>
    </lineage>
</organism>
<name>W4KHH9_HETIT</name>
<dbReference type="RefSeq" id="XP_009544399.1">
    <property type="nucleotide sequence ID" value="XM_009546104.1"/>
</dbReference>
<reference evidence="1 2" key="1">
    <citation type="journal article" date="2012" name="New Phytol.">
        <title>Insight into trade-off between wood decay and parasitism from the genome of a fungal forest pathogen.</title>
        <authorList>
            <person name="Olson A."/>
            <person name="Aerts A."/>
            <person name="Asiegbu F."/>
            <person name="Belbahri L."/>
            <person name="Bouzid O."/>
            <person name="Broberg A."/>
            <person name="Canback B."/>
            <person name="Coutinho P.M."/>
            <person name="Cullen D."/>
            <person name="Dalman K."/>
            <person name="Deflorio G."/>
            <person name="van Diepen L.T."/>
            <person name="Dunand C."/>
            <person name="Duplessis S."/>
            <person name="Durling M."/>
            <person name="Gonthier P."/>
            <person name="Grimwood J."/>
            <person name="Fossdal C.G."/>
            <person name="Hansson D."/>
            <person name="Henrissat B."/>
            <person name="Hietala A."/>
            <person name="Himmelstrand K."/>
            <person name="Hoffmeister D."/>
            <person name="Hogberg N."/>
            <person name="James T.Y."/>
            <person name="Karlsson M."/>
            <person name="Kohler A."/>
            <person name="Kues U."/>
            <person name="Lee Y.H."/>
            <person name="Lin Y.C."/>
            <person name="Lind M."/>
            <person name="Lindquist E."/>
            <person name="Lombard V."/>
            <person name="Lucas S."/>
            <person name="Lunden K."/>
            <person name="Morin E."/>
            <person name="Murat C."/>
            <person name="Park J."/>
            <person name="Raffaello T."/>
            <person name="Rouze P."/>
            <person name="Salamov A."/>
            <person name="Schmutz J."/>
            <person name="Solheim H."/>
            <person name="Stahlberg J."/>
            <person name="Velez H."/>
            <person name="de Vries R.P."/>
            <person name="Wiebenga A."/>
            <person name="Woodward S."/>
            <person name="Yakovlev I."/>
            <person name="Garbelotto M."/>
            <person name="Martin F."/>
            <person name="Grigoriev I.V."/>
            <person name="Stenlid J."/>
        </authorList>
    </citation>
    <scope>NUCLEOTIDE SEQUENCE [LARGE SCALE GENOMIC DNA]</scope>
    <source>
        <strain evidence="1 2">TC 32-1</strain>
    </source>
</reference>
<dbReference type="InParanoid" id="W4KHH9"/>
<proteinExistence type="predicted"/>